<proteinExistence type="inferred from homology"/>
<accession>A0A9X8JKN7</accession>
<dbReference type="PIRSF" id="PIRSF001394">
    <property type="entry name" value="Fe_dep_fumar_hy"/>
    <property type="match status" value="1"/>
</dbReference>
<keyword evidence="7 10" id="KW-0408">Iron</keyword>
<dbReference type="RefSeq" id="WP_129702997.1">
    <property type="nucleotide sequence ID" value="NZ_CP139172.1"/>
</dbReference>
<dbReference type="NCBIfam" id="TIGR00723">
    <property type="entry name" value="ttdB_fumA_fumB"/>
    <property type="match status" value="1"/>
</dbReference>
<dbReference type="AlphaFoldDB" id="A0A9X8JKN7"/>
<dbReference type="OrthoDB" id="9798978at2"/>
<evidence type="ECO:0000256" key="6">
    <source>
        <dbReference type="ARBA" id="ARBA00022723"/>
    </source>
</evidence>
<dbReference type="PANTHER" id="PTHR30389:SF18">
    <property type="entry name" value="FUMARATE HYDRATASE CLASS I, ANAEROBIC"/>
    <property type="match status" value="1"/>
</dbReference>
<organism evidence="13 14">
    <name type="scientific">Pectobacterium zantedeschiae</name>
    <dbReference type="NCBI Taxonomy" id="2034769"/>
    <lineage>
        <taxon>Bacteria</taxon>
        <taxon>Pseudomonadati</taxon>
        <taxon>Pseudomonadota</taxon>
        <taxon>Gammaproteobacteria</taxon>
        <taxon>Enterobacterales</taxon>
        <taxon>Pectobacteriaceae</taxon>
        <taxon>Pectobacterium</taxon>
    </lineage>
</organism>
<dbReference type="InterPro" id="IPR011167">
    <property type="entry name" value="Fe_dep_fumarate_hydratase"/>
</dbReference>
<reference evidence="13 14" key="1">
    <citation type="journal article" date="2018" name="Syst. Appl. Microbiol.">
        <title>Pectobacterium zantedeschiae sp. nov. a new species of a soft rot pathogen isolated from Calla lily (Zantedeschia spp.).</title>
        <authorList>
            <person name="Waleron M."/>
            <person name="Misztak A."/>
            <person name="Waleron M."/>
            <person name="Franczuk M."/>
            <person name="Jonca J."/>
            <person name="Wielgomas B."/>
            <person name="Mikicinski A."/>
            <person name="Popovic T."/>
            <person name="Waleron K."/>
        </authorList>
    </citation>
    <scope>NUCLEOTIDE SEQUENCE [LARGE SCALE GENOMIC DNA]</scope>
    <source>
        <strain evidence="13 14">9M</strain>
    </source>
</reference>
<evidence type="ECO:0000256" key="8">
    <source>
        <dbReference type="ARBA" id="ARBA00023014"/>
    </source>
</evidence>
<dbReference type="Gene3D" id="3.20.130.10">
    <property type="entry name" value="Fe-S hydro-lyase, tartrate dehydratase beta-type, catalytic domain"/>
    <property type="match status" value="1"/>
</dbReference>
<name>A0A9X8JKN7_9GAMM</name>
<dbReference type="NCBIfam" id="NF011920">
    <property type="entry name" value="PRK15391.1"/>
    <property type="match status" value="1"/>
</dbReference>
<comment type="subunit">
    <text evidence="4 10">Homodimer.</text>
</comment>
<keyword evidence="14" id="KW-1185">Reference proteome</keyword>
<sequence length="547" mass="59962">MSNKPFYYQDPFPLSKDDTEYRLLSSDFVSVAQFEGKDILKVEPAALTLLAQQAFHDASFMLRPAHQQQVADILHDPEASENDKYVALQFLRNSEISAKGILPTCQDTGTAIIVGKKGQNVWTGSNDAEALSRGVYNTFIEDNLRYSQNAALDMYKEVNTGTNLPAQIDLYSTEGEDYKFLFVTKGGGSANKTYLYQETKALLTPGKLKSFLIEKMRSLGTAACPPYHIAFVIGGTSAETTLKTVKLASTKYYDELPTEGNEHGQAFRDVALEQEILEAARDLGLGAQFGGKYFAHDVRIIRLPRHGASCPVGMGVSCSADRNIKGKINRKGVWLEQLEQNPGKYIPEHLRETGEGDAVKIDLNRPMAEILKTLSQYPVSTRLSLTGTIIVGRDIAHAKLKERLDNGEGLPQYIKDHPIYYAGPAKTPEGYPSGSLGPTTAGRMDSYVDLLQANGGSMIMLAKGNRSQQVTDACHKHGGFYLGSIGGPAAILAQNSIKSLTCVEYPELGMEAIWKIEVEDFPAFILVDDKGNDFFQVIQSAKCVKCG</sequence>
<comment type="catalytic activity">
    <reaction evidence="1 10">
        <text>(S)-malate = fumarate + H2O</text>
        <dbReference type="Rhea" id="RHEA:12460"/>
        <dbReference type="ChEBI" id="CHEBI:15377"/>
        <dbReference type="ChEBI" id="CHEBI:15589"/>
        <dbReference type="ChEBI" id="CHEBI:29806"/>
        <dbReference type="EC" id="4.2.1.2"/>
    </reaction>
</comment>
<dbReference type="Pfam" id="PF05681">
    <property type="entry name" value="Fumerase"/>
    <property type="match status" value="1"/>
</dbReference>
<keyword evidence="6 10" id="KW-0479">Metal-binding</keyword>
<evidence type="ECO:0000256" key="5">
    <source>
        <dbReference type="ARBA" id="ARBA00022485"/>
    </source>
</evidence>
<dbReference type="NCBIfam" id="NF011919">
    <property type="entry name" value="PRK15390.1"/>
    <property type="match status" value="1"/>
</dbReference>
<dbReference type="SUPFAM" id="SSF117457">
    <property type="entry name" value="FumA C-terminal domain-like"/>
    <property type="match status" value="1"/>
</dbReference>
<protein>
    <recommendedName>
        <fullName evidence="10">Fumarate hydratase class I</fullName>
        <ecNumber evidence="10">4.2.1.2</ecNumber>
    </recommendedName>
</protein>
<evidence type="ECO:0000313" key="13">
    <source>
        <dbReference type="EMBL" id="RYC45605.1"/>
    </source>
</evidence>
<evidence type="ECO:0000313" key="14">
    <source>
        <dbReference type="Proteomes" id="UP001138460"/>
    </source>
</evidence>
<evidence type="ECO:0000256" key="4">
    <source>
        <dbReference type="ARBA" id="ARBA00011738"/>
    </source>
</evidence>
<dbReference type="Proteomes" id="UP001138460">
    <property type="component" value="Unassembled WGS sequence"/>
</dbReference>
<feature type="domain" description="Fe-S hydro-lyase tartrate dehydratase beta-type catalytic" evidence="12">
    <location>
        <begin position="332"/>
        <end position="536"/>
    </location>
</feature>
<dbReference type="InterPro" id="IPR020557">
    <property type="entry name" value="Fumarate_lyase_CS"/>
</dbReference>
<dbReference type="Pfam" id="PF05683">
    <property type="entry name" value="Fumerase_C"/>
    <property type="match status" value="1"/>
</dbReference>
<dbReference type="EC" id="4.2.1.2" evidence="10"/>
<evidence type="ECO:0000256" key="7">
    <source>
        <dbReference type="ARBA" id="ARBA00023004"/>
    </source>
</evidence>
<evidence type="ECO:0000256" key="10">
    <source>
        <dbReference type="PIRNR" id="PIRNR001394"/>
    </source>
</evidence>
<dbReference type="InterPro" id="IPR051208">
    <property type="entry name" value="Class-I_Fumarase/Tartrate_DH"/>
</dbReference>
<evidence type="ECO:0000256" key="3">
    <source>
        <dbReference type="ARBA" id="ARBA00008876"/>
    </source>
</evidence>
<dbReference type="FunFam" id="3.20.130.10:FF:000001">
    <property type="entry name" value="Fumarate hydratase class I"/>
    <property type="match status" value="1"/>
</dbReference>
<dbReference type="PROSITE" id="PS00163">
    <property type="entry name" value="FUMARATE_LYASES"/>
    <property type="match status" value="1"/>
</dbReference>
<evidence type="ECO:0000259" key="12">
    <source>
        <dbReference type="Pfam" id="PF05683"/>
    </source>
</evidence>
<dbReference type="GO" id="GO:0004333">
    <property type="term" value="F:fumarate hydratase activity"/>
    <property type="evidence" value="ECO:0007669"/>
    <property type="project" value="UniProtKB-UniRule"/>
</dbReference>
<gene>
    <name evidence="13" type="ORF">CLR69_11700</name>
</gene>
<dbReference type="InterPro" id="IPR004647">
    <property type="entry name" value="Fe-S_hydro-lyase_TtdB-typ_cat"/>
</dbReference>
<evidence type="ECO:0000256" key="9">
    <source>
        <dbReference type="ARBA" id="ARBA00023239"/>
    </source>
</evidence>
<dbReference type="InterPro" id="IPR036660">
    <property type="entry name" value="Fe-S_hydroAse_TtdB_cat_sf"/>
</dbReference>
<dbReference type="GO" id="GO:0042803">
    <property type="term" value="F:protein homodimerization activity"/>
    <property type="evidence" value="ECO:0007669"/>
    <property type="project" value="UniProtKB-ARBA"/>
</dbReference>
<dbReference type="InterPro" id="IPR004646">
    <property type="entry name" value="Fe-S_hydro-lyase_TtdA-typ_cat"/>
</dbReference>
<comment type="caution">
    <text evidence="13">The sequence shown here is derived from an EMBL/GenBank/DDBJ whole genome shotgun (WGS) entry which is preliminary data.</text>
</comment>
<dbReference type="PANTHER" id="PTHR30389">
    <property type="entry name" value="FUMARATE HYDRATASE-RELATED"/>
    <property type="match status" value="1"/>
</dbReference>
<comment type="cofactor">
    <cofactor evidence="2 10">
        <name>[4Fe-4S] cluster</name>
        <dbReference type="ChEBI" id="CHEBI:49883"/>
    </cofactor>
</comment>
<comment type="similarity">
    <text evidence="3 10">Belongs to the class-I fumarase family.</text>
</comment>
<feature type="domain" description="Fe-S hydro-lyase tartrate dehydratase alpha-type catalytic" evidence="11">
    <location>
        <begin position="51"/>
        <end position="325"/>
    </location>
</feature>
<dbReference type="GO" id="GO:0006099">
    <property type="term" value="P:tricarboxylic acid cycle"/>
    <property type="evidence" value="ECO:0007669"/>
    <property type="project" value="UniProtKB-ARBA"/>
</dbReference>
<evidence type="ECO:0000256" key="2">
    <source>
        <dbReference type="ARBA" id="ARBA00001966"/>
    </source>
</evidence>
<evidence type="ECO:0000259" key="11">
    <source>
        <dbReference type="Pfam" id="PF05681"/>
    </source>
</evidence>
<dbReference type="GO" id="GO:0046872">
    <property type="term" value="F:metal ion binding"/>
    <property type="evidence" value="ECO:0007669"/>
    <property type="project" value="UniProtKB-UniRule"/>
</dbReference>
<dbReference type="NCBIfam" id="TIGR00722">
    <property type="entry name" value="ttdA_fumA_fumB"/>
    <property type="match status" value="1"/>
</dbReference>
<evidence type="ECO:0000256" key="1">
    <source>
        <dbReference type="ARBA" id="ARBA00000929"/>
    </source>
</evidence>
<dbReference type="GO" id="GO:0051539">
    <property type="term" value="F:4 iron, 4 sulfur cluster binding"/>
    <property type="evidence" value="ECO:0007669"/>
    <property type="project" value="UniProtKB-UniRule"/>
</dbReference>
<keyword evidence="5 10" id="KW-0004">4Fe-4S</keyword>
<keyword evidence="9 10" id="KW-0456">Lyase</keyword>
<keyword evidence="8 10" id="KW-0411">Iron-sulfur</keyword>
<dbReference type="EMBL" id="NWTM01000001">
    <property type="protein sequence ID" value="RYC45605.1"/>
    <property type="molecule type" value="Genomic_DNA"/>
</dbReference>
<comment type="function">
    <text evidence="10">Catalyzes the reversible hydration of fumarate to (S)-malate.</text>
</comment>